<keyword evidence="6 8" id="KW-1133">Transmembrane helix</keyword>
<organism evidence="9 10">
    <name type="scientific">Phytophthora citrophthora</name>
    <dbReference type="NCBI Taxonomy" id="4793"/>
    <lineage>
        <taxon>Eukaryota</taxon>
        <taxon>Sar</taxon>
        <taxon>Stramenopiles</taxon>
        <taxon>Oomycota</taxon>
        <taxon>Peronosporomycetes</taxon>
        <taxon>Peronosporales</taxon>
        <taxon>Peronosporaceae</taxon>
        <taxon>Phytophthora</taxon>
    </lineage>
</organism>
<dbReference type="Pfam" id="PF06699">
    <property type="entry name" value="PIG-F"/>
    <property type="match status" value="1"/>
</dbReference>
<keyword evidence="5" id="KW-0256">Endoplasmic reticulum</keyword>
<evidence type="ECO:0000256" key="1">
    <source>
        <dbReference type="ARBA" id="ARBA00004477"/>
    </source>
</evidence>
<reference evidence="9" key="1">
    <citation type="submission" date="2023-08" db="EMBL/GenBank/DDBJ databases">
        <title>Reference Genome Resource for the Citrus Pathogen Phytophthora citrophthora.</title>
        <authorList>
            <person name="Moller H."/>
            <person name="Coetzee B."/>
            <person name="Rose L.J."/>
            <person name="Van Niekerk J.M."/>
        </authorList>
    </citation>
    <scope>NUCLEOTIDE SEQUENCE</scope>
    <source>
        <strain evidence="9">STE-U-9442</strain>
    </source>
</reference>
<dbReference type="Proteomes" id="UP001259832">
    <property type="component" value="Unassembled WGS sequence"/>
</dbReference>
<feature type="transmembrane region" description="Helical" evidence="8">
    <location>
        <begin position="157"/>
        <end position="177"/>
    </location>
</feature>
<keyword evidence="4 8" id="KW-0812">Transmembrane</keyword>
<dbReference type="GO" id="GO:0005789">
    <property type="term" value="C:endoplasmic reticulum membrane"/>
    <property type="evidence" value="ECO:0007669"/>
    <property type="project" value="UniProtKB-SubCell"/>
</dbReference>
<evidence type="ECO:0000256" key="3">
    <source>
        <dbReference type="ARBA" id="ARBA00022502"/>
    </source>
</evidence>
<keyword evidence="10" id="KW-1185">Reference proteome</keyword>
<proteinExistence type="predicted"/>
<evidence type="ECO:0000256" key="7">
    <source>
        <dbReference type="ARBA" id="ARBA00023136"/>
    </source>
</evidence>
<comment type="pathway">
    <text evidence="2">Glycolipid biosynthesis; glycosylphosphatidylinositol-anchor biosynthesis.</text>
</comment>
<feature type="transmembrane region" description="Helical" evidence="8">
    <location>
        <begin position="124"/>
        <end position="145"/>
    </location>
</feature>
<evidence type="ECO:0000256" key="4">
    <source>
        <dbReference type="ARBA" id="ARBA00022692"/>
    </source>
</evidence>
<gene>
    <name evidence="9" type="ORF">P3T76_009381</name>
</gene>
<comment type="caution">
    <text evidence="9">The sequence shown here is derived from an EMBL/GenBank/DDBJ whole genome shotgun (WGS) entry which is preliminary data.</text>
</comment>
<keyword evidence="3" id="KW-0337">GPI-anchor biosynthesis</keyword>
<feature type="transmembrane region" description="Helical" evidence="8">
    <location>
        <begin position="89"/>
        <end position="112"/>
    </location>
</feature>
<dbReference type="GO" id="GO:0006506">
    <property type="term" value="P:GPI anchor biosynthetic process"/>
    <property type="evidence" value="ECO:0007669"/>
    <property type="project" value="UniProtKB-KW"/>
</dbReference>
<keyword evidence="7 8" id="KW-0472">Membrane</keyword>
<evidence type="ECO:0000313" key="9">
    <source>
        <dbReference type="EMBL" id="KAK1938231.1"/>
    </source>
</evidence>
<evidence type="ECO:0000256" key="2">
    <source>
        <dbReference type="ARBA" id="ARBA00004687"/>
    </source>
</evidence>
<name>A0AAD9GGS8_9STRA</name>
<evidence type="ECO:0000256" key="5">
    <source>
        <dbReference type="ARBA" id="ARBA00022824"/>
    </source>
</evidence>
<dbReference type="AlphaFoldDB" id="A0AAD9GGS8"/>
<accession>A0AAD9GGS8</accession>
<sequence>MEIITGVFSSIASGRNPGGYRFSFVNPIVWDVLQKKLRGCGTTFIILATATSSPRLVMTLLPKVLQLVLPGIVARYLPVLLFGQHLEEAVLHGLVPVVATISVLLLASNLLILRSTDQTLLKQIAKGCLGLVLGSVMFHVTVVLFGAPVVELWRQTLLLSLFLSSCVTVPLALHLGVSPREWLDLLLELRVSDPQKLYIVCSSIGAMVGAYVGALPIPLDWDRPWQQWPLTCVYGTLIGHAVGILTSIVLSVTLKSAKSTKKD</sequence>
<comment type="subcellular location">
    <subcellularLocation>
        <location evidence="1">Endoplasmic reticulum membrane</location>
        <topology evidence="1">Multi-pass membrane protein</topology>
    </subcellularLocation>
</comment>
<feature type="transmembrane region" description="Helical" evidence="8">
    <location>
        <begin position="197"/>
        <end position="217"/>
    </location>
</feature>
<evidence type="ECO:0000313" key="10">
    <source>
        <dbReference type="Proteomes" id="UP001259832"/>
    </source>
</evidence>
<evidence type="ECO:0000256" key="8">
    <source>
        <dbReference type="SAM" id="Phobius"/>
    </source>
</evidence>
<dbReference type="EMBL" id="JASMQC010000018">
    <property type="protein sequence ID" value="KAK1938231.1"/>
    <property type="molecule type" value="Genomic_DNA"/>
</dbReference>
<evidence type="ECO:0000256" key="6">
    <source>
        <dbReference type="ARBA" id="ARBA00022989"/>
    </source>
</evidence>
<feature type="transmembrane region" description="Helical" evidence="8">
    <location>
        <begin position="237"/>
        <end position="254"/>
    </location>
</feature>
<dbReference type="InterPro" id="IPR009580">
    <property type="entry name" value="GPI_biosynthesis_protein_Pig-F"/>
</dbReference>
<protein>
    <submittedName>
        <fullName evidence="9">Phosphatidylinositol-glycan biosynthesis class F protein</fullName>
    </submittedName>
</protein>